<protein>
    <submittedName>
        <fullName evidence="4">GNAT family N-acetyltransferase</fullName>
    </submittedName>
</protein>
<keyword evidence="1 4" id="KW-0808">Transferase</keyword>
<name>A0A5C5RGM7_9ACTN</name>
<gene>
    <name evidence="4" type="ORF">FK529_00900</name>
</gene>
<proteinExistence type="predicted"/>
<evidence type="ECO:0000256" key="1">
    <source>
        <dbReference type="ARBA" id="ARBA00022679"/>
    </source>
</evidence>
<dbReference type="PROSITE" id="PS51186">
    <property type="entry name" value="GNAT"/>
    <property type="match status" value="1"/>
</dbReference>
<accession>A0A5C5RGM7</accession>
<dbReference type="CDD" id="cd04301">
    <property type="entry name" value="NAT_SF"/>
    <property type="match status" value="1"/>
</dbReference>
<evidence type="ECO:0000313" key="5">
    <source>
        <dbReference type="Proteomes" id="UP000317291"/>
    </source>
</evidence>
<dbReference type="PANTHER" id="PTHR43420:SF12">
    <property type="entry name" value="N-ACETYLTRANSFERASE DOMAIN-CONTAINING PROTEIN"/>
    <property type="match status" value="1"/>
</dbReference>
<keyword evidence="5" id="KW-1185">Reference proteome</keyword>
<comment type="caution">
    <text evidence="4">The sequence shown here is derived from an EMBL/GenBank/DDBJ whole genome shotgun (WGS) entry which is preliminary data.</text>
</comment>
<dbReference type="Proteomes" id="UP000317291">
    <property type="component" value="Unassembled WGS sequence"/>
</dbReference>
<dbReference type="GO" id="GO:0016747">
    <property type="term" value="F:acyltransferase activity, transferring groups other than amino-acyl groups"/>
    <property type="evidence" value="ECO:0007669"/>
    <property type="project" value="InterPro"/>
</dbReference>
<dbReference type="RefSeq" id="WP_146558683.1">
    <property type="nucleotide sequence ID" value="NZ_VIGW01000001.1"/>
</dbReference>
<dbReference type="InterPro" id="IPR050680">
    <property type="entry name" value="YpeA/RimI_acetyltransf"/>
</dbReference>
<dbReference type="Pfam" id="PF24553">
    <property type="entry name" value="Rv0428c_C"/>
    <property type="match status" value="1"/>
</dbReference>
<keyword evidence="2" id="KW-0012">Acyltransferase</keyword>
<dbReference type="AlphaFoldDB" id="A0A5C5RGM7"/>
<evidence type="ECO:0000313" key="4">
    <source>
        <dbReference type="EMBL" id="TWS21205.1"/>
    </source>
</evidence>
<dbReference type="OrthoDB" id="9775595at2"/>
<evidence type="ECO:0000259" key="3">
    <source>
        <dbReference type="PROSITE" id="PS51186"/>
    </source>
</evidence>
<dbReference type="SUPFAM" id="SSF55729">
    <property type="entry name" value="Acyl-CoA N-acyltransferases (Nat)"/>
    <property type="match status" value="1"/>
</dbReference>
<dbReference type="PANTHER" id="PTHR43420">
    <property type="entry name" value="ACETYLTRANSFERASE"/>
    <property type="match status" value="1"/>
</dbReference>
<sequence>MSGPRPAVSPAPLDTLTDTLTAPVSLGAVAPGARVALAPDTQWLAVTGVSEQLIRSVDGASRFVSIRDGDSTVAAARATVTADAGGRLWGGLAAVTVAPSYRRRGLAHMLVRHAIAEAAGLGAARIYLEVTRDNDAAQSLYRSLGFTDHHTYGFWTEPDGTP</sequence>
<reference evidence="4 5" key="1">
    <citation type="submission" date="2019-06" db="EMBL/GenBank/DDBJ databases">
        <title>Tsukamurella conjunctivitidis sp. nov., Tsukamurella assacharolytica sp. nov. and Tsukamurella sputae sp. nov. isolated from patients with conjunctivitis, bacteraemia (lymphoma) and respiratory infection (sputum) in Hong Kong.</title>
        <authorList>
            <person name="Teng J.L.L."/>
            <person name="Lee H.H."/>
            <person name="Fong J.Y.H."/>
            <person name="Fok K.M.N."/>
            <person name="Lau S.K.P."/>
            <person name="Woo P.C.Y."/>
        </authorList>
    </citation>
    <scope>NUCLEOTIDE SEQUENCE [LARGE SCALE GENOMIC DNA]</scope>
    <source>
        <strain evidence="4 5">HKU71</strain>
    </source>
</reference>
<dbReference type="Gene3D" id="3.40.630.30">
    <property type="match status" value="1"/>
</dbReference>
<dbReference type="InterPro" id="IPR056935">
    <property type="entry name" value="Rv0428c-like_C"/>
</dbReference>
<dbReference type="InterPro" id="IPR016181">
    <property type="entry name" value="Acyl_CoA_acyltransferase"/>
</dbReference>
<dbReference type="EMBL" id="VIGW01000001">
    <property type="protein sequence ID" value="TWS21205.1"/>
    <property type="molecule type" value="Genomic_DNA"/>
</dbReference>
<evidence type="ECO:0000256" key="2">
    <source>
        <dbReference type="ARBA" id="ARBA00023315"/>
    </source>
</evidence>
<dbReference type="InterPro" id="IPR000182">
    <property type="entry name" value="GNAT_dom"/>
</dbReference>
<organism evidence="4 5">
    <name type="scientific">Tsukamurella asaccharolytica</name>
    <dbReference type="NCBI Taxonomy" id="2592067"/>
    <lineage>
        <taxon>Bacteria</taxon>
        <taxon>Bacillati</taxon>
        <taxon>Actinomycetota</taxon>
        <taxon>Actinomycetes</taxon>
        <taxon>Mycobacteriales</taxon>
        <taxon>Tsukamurellaceae</taxon>
        <taxon>Tsukamurella</taxon>
    </lineage>
</organism>
<feature type="domain" description="N-acetyltransferase" evidence="3">
    <location>
        <begin position="24"/>
        <end position="162"/>
    </location>
</feature>